<evidence type="ECO:0000259" key="3">
    <source>
        <dbReference type="Pfam" id="PF08370"/>
    </source>
</evidence>
<dbReference type="AlphaFoldDB" id="A0AAD8L8E8"/>
<feature type="region of interest" description="Disordered" evidence="1">
    <location>
        <begin position="69"/>
        <end position="96"/>
    </location>
</feature>
<proteinExistence type="predicted"/>
<comment type="caution">
    <text evidence="4">The sequence shown here is derived from an EMBL/GenBank/DDBJ whole genome shotgun (WGS) entry which is preliminary data.</text>
</comment>
<feature type="transmembrane region" description="Helical" evidence="2">
    <location>
        <begin position="27"/>
        <end position="49"/>
    </location>
</feature>
<keyword evidence="2" id="KW-0812">Transmembrane</keyword>
<evidence type="ECO:0000256" key="2">
    <source>
        <dbReference type="SAM" id="Phobius"/>
    </source>
</evidence>
<dbReference type="EMBL" id="JAUHHV010000001">
    <property type="protein sequence ID" value="KAK1434496.1"/>
    <property type="molecule type" value="Genomic_DNA"/>
</dbReference>
<keyword evidence="5" id="KW-1185">Reference proteome</keyword>
<feature type="compositionally biased region" description="Basic and acidic residues" evidence="1">
    <location>
        <begin position="70"/>
        <end position="83"/>
    </location>
</feature>
<dbReference type="InterPro" id="IPR013581">
    <property type="entry name" value="PDR_assoc"/>
</dbReference>
<reference evidence="4" key="1">
    <citation type="journal article" date="2023" name="bioRxiv">
        <title>Improved chromosome-level genome assembly for marigold (Tagetes erecta).</title>
        <authorList>
            <person name="Jiang F."/>
            <person name="Yuan L."/>
            <person name="Wang S."/>
            <person name="Wang H."/>
            <person name="Xu D."/>
            <person name="Wang A."/>
            <person name="Fan W."/>
        </authorList>
    </citation>
    <scope>NUCLEOTIDE SEQUENCE</scope>
    <source>
        <strain evidence="4">WSJ</strain>
        <tissue evidence="4">Leaf</tissue>
    </source>
</reference>
<protein>
    <recommendedName>
        <fullName evidence="3">Plant PDR ABC transporter associated domain-containing protein</fullName>
    </recommendedName>
</protein>
<organism evidence="4 5">
    <name type="scientific">Tagetes erecta</name>
    <name type="common">African marigold</name>
    <dbReference type="NCBI Taxonomy" id="13708"/>
    <lineage>
        <taxon>Eukaryota</taxon>
        <taxon>Viridiplantae</taxon>
        <taxon>Streptophyta</taxon>
        <taxon>Embryophyta</taxon>
        <taxon>Tracheophyta</taxon>
        <taxon>Spermatophyta</taxon>
        <taxon>Magnoliopsida</taxon>
        <taxon>eudicotyledons</taxon>
        <taxon>Gunneridae</taxon>
        <taxon>Pentapetalae</taxon>
        <taxon>asterids</taxon>
        <taxon>campanulids</taxon>
        <taxon>Asterales</taxon>
        <taxon>Asteraceae</taxon>
        <taxon>Asteroideae</taxon>
        <taxon>Heliantheae alliance</taxon>
        <taxon>Tageteae</taxon>
        <taxon>Tagetes</taxon>
    </lineage>
</organism>
<evidence type="ECO:0000256" key="1">
    <source>
        <dbReference type="SAM" id="MobiDB-lite"/>
    </source>
</evidence>
<accession>A0AAD8L8E8</accession>
<sequence length="96" mass="10977">MEQEDDVSNITIGLQTLESRGLEFEEYFFWISLGAMLGFALLFNIGFYFKAPGMHAIISKEKIFQVYKGDGPEQHTHKTKSTETSRTSIMSSPHRK</sequence>
<evidence type="ECO:0000313" key="5">
    <source>
        <dbReference type="Proteomes" id="UP001229421"/>
    </source>
</evidence>
<feature type="domain" description="Plant PDR ABC transporter associated" evidence="3">
    <location>
        <begin position="8"/>
        <end position="48"/>
    </location>
</feature>
<name>A0AAD8L8E8_TARER</name>
<keyword evidence="2" id="KW-1133">Transmembrane helix</keyword>
<evidence type="ECO:0000313" key="4">
    <source>
        <dbReference type="EMBL" id="KAK1434496.1"/>
    </source>
</evidence>
<keyword evidence="2" id="KW-0472">Membrane</keyword>
<feature type="compositionally biased region" description="Polar residues" evidence="1">
    <location>
        <begin position="84"/>
        <end position="96"/>
    </location>
</feature>
<gene>
    <name evidence="4" type="ORF">QVD17_00239</name>
</gene>
<dbReference type="Proteomes" id="UP001229421">
    <property type="component" value="Unassembled WGS sequence"/>
</dbReference>
<dbReference type="Pfam" id="PF08370">
    <property type="entry name" value="PDR_assoc"/>
    <property type="match status" value="1"/>
</dbReference>